<dbReference type="InterPro" id="IPR045761">
    <property type="entry name" value="ODP_dom"/>
</dbReference>
<dbReference type="PANTHER" id="PTHR43717">
    <property type="entry name" value="ANAEROBIC NITRIC OXIDE REDUCTASE FLAVORUBREDOXIN"/>
    <property type="match status" value="1"/>
</dbReference>
<dbReference type="Gene3D" id="3.60.15.10">
    <property type="entry name" value="Ribonuclease Z/Hydroxyacylglutathione hydrolase-like"/>
    <property type="match status" value="1"/>
</dbReference>
<evidence type="ECO:0000313" key="3">
    <source>
        <dbReference type="EMBL" id="AWI05155.1"/>
    </source>
</evidence>
<protein>
    <submittedName>
        <fullName evidence="3">MBL fold metallo-hydrolase</fullName>
    </submittedName>
</protein>
<dbReference type="KEGG" id="cdrk:B9W14_11805"/>
<dbReference type="InterPro" id="IPR008254">
    <property type="entry name" value="Flavodoxin/NO_synth"/>
</dbReference>
<dbReference type="InterPro" id="IPR001226">
    <property type="entry name" value="Flavodoxin_CS"/>
</dbReference>
<comment type="similarity">
    <text evidence="1">In the N-terminal section; belongs to the zinc metallo-hydrolase group 3 family.</text>
</comment>
<name>A0A2U8DRS8_9CLOT</name>
<proteinExistence type="inferred from homology"/>
<dbReference type="GO" id="GO:0009055">
    <property type="term" value="F:electron transfer activity"/>
    <property type="evidence" value="ECO:0007669"/>
    <property type="project" value="InterPro"/>
</dbReference>
<evidence type="ECO:0000259" key="2">
    <source>
        <dbReference type="PROSITE" id="PS50902"/>
    </source>
</evidence>
<dbReference type="PIRSF" id="PIRSF005243">
    <property type="entry name" value="ROO"/>
    <property type="match status" value="1"/>
</dbReference>
<dbReference type="AlphaFoldDB" id="A0A2U8DRS8"/>
<dbReference type="InterPro" id="IPR016440">
    <property type="entry name" value="Rubredoxin-O_OxRdtase"/>
</dbReference>
<accession>A0A2U8DRS8</accession>
<dbReference type="InterPro" id="IPR029039">
    <property type="entry name" value="Flavoprotein-like_sf"/>
</dbReference>
<gene>
    <name evidence="3" type="ORF">B9W14_11805</name>
</gene>
<dbReference type="SMART" id="SM00849">
    <property type="entry name" value="Lactamase_B"/>
    <property type="match status" value="1"/>
</dbReference>
<dbReference type="PROSITE" id="PS00201">
    <property type="entry name" value="FLAVODOXIN"/>
    <property type="match status" value="1"/>
</dbReference>
<dbReference type="OrthoDB" id="9807946at2"/>
<dbReference type="EMBL" id="CP020953">
    <property type="protein sequence ID" value="AWI05155.1"/>
    <property type="molecule type" value="Genomic_DNA"/>
</dbReference>
<dbReference type="GO" id="GO:0046872">
    <property type="term" value="F:metal ion binding"/>
    <property type="evidence" value="ECO:0007669"/>
    <property type="project" value="InterPro"/>
</dbReference>
<organism evidence="3 4">
    <name type="scientific">Clostridium drakei</name>
    <dbReference type="NCBI Taxonomy" id="332101"/>
    <lineage>
        <taxon>Bacteria</taxon>
        <taxon>Bacillati</taxon>
        <taxon>Bacillota</taxon>
        <taxon>Clostridia</taxon>
        <taxon>Eubacteriales</taxon>
        <taxon>Clostridiaceae</taxon>
        <taxon>Clostridium</taxon>
    </lineage>
</organism>
<dbReference type="GO" id="GO:0016651">
    <property type="term" value="F:oxidoreductase activity, acting on NAD(P)H"/>
    <property type="evidence" value="ECO:0007669"/>
    <property type="project" value="UniProtKB-ARBA"/>
</dbReference>
<dbReference type="SUPFAM" id="SSF52218">
    <property type="entry name" value="Flavoproteins"/>
    <property type="match status" value="1"/>
</dbReference>
<evidence type="ECO:0000313" key="4">
    <source>
        <dbReference type="Proteomes" id="UP000244910"/>
    </source>
</evidence>
<keyword evidence="4" id="KW-1185">Reference proteome</keyword>
<feature type="domain" description="Flavodoxin-like" evidence="2">
    <location>
        <begin position="249"/>
        <end position="387"/>
    </location>
</feature>
<dbReference type="GO" id="GO:0010181">
    <property type="term" value="F:FMN binding"/>
    <property type="evidence" value="ECO:0007669"/>
    <property type="project" value="InterPro"/>
</dbReference>
<dbReference type="GO" id="GO:0016787">
    <property type="term" value="F:hydrolase activity"/>
    <property type="evidence" value="ECO:0007669"/>
    <property type="project" value="UniProtKB-KW"/>
</dbReference>
<dbReference type="PANTHER" id="PTHR43717:SF1">
    <property type="entry name" value="ANAEROBIC NITRIC OXIDE REDUCTASE FLAVORUBREDOXIN"/>
    <property type="match status" value="1"/>
</dbReference>
<dbReference type="Proteomes" id="UP000244910">
    <property type="component" value="Chromosome"/>
</dbReference>
<dbReference type="Pfam" id="PF19583">
    <property type="entry name" value="ODP"/>
    <property type="match status" value="1"/>
</dbReference>
<dbReference type="CDD" id="cd07709">
    <property type="entry name" value="flavodiiron_proteins_MBL-fold"/>
    <property type="match status" value="1"/>
</dbReference>
<dbReference type="PROSITE" id="PS50902">
    <property type="entry name" value="FLAVODOXIN_LIKE"/>
    <property type="match status" value="1"/>
</dbReference>
<dbReference type="RefSeq" id="WP_032076506.1">
    <property type="nucleotide sequence ID" value="NZ_CP020953.1"/>
</dbReference>
<keyword evidence="3" id="KW-0378">Hydrolase</keyword>
<dbReference type="Gene3D" id="3.40.50.360">
    <property type="match status" value="1"/>
</dbReference>
<evidence type="ECO:0000256" key="1">
    <source>
        <dbReference type="ARBA" id="ARBA00007121"/>
    </source>
</evidence>
<reference evidence="4" key="1">
    <citation type="submission" date="2017-04" db="EMBL/GenBank/DDBJ databases">
        <authorList>
            <person name="Song Y."/>
            <person name="Cho B.-K."/>
        </authorList>
    </citation>
    <scope>NUCLEOTIDE SEQUENCE [LARGE SCALE GENOMIC DNA]</scope>
    <source>
        <strain evidence="4">SL1</strain>
    </source>
</reference>
<dbReference type="Pfam" id="PF00258">
    <property type="entry name" value="Flavodoxin_1"/>
    <property type="match status" value="1"/>
</dbReference>
<dbReference type="InterPro" id="IPR036866">
    <property type="entry name" value="RibonucZ/Hydroxyglut_hydro"/>
</dbReference>
<dbReference type="SUPFAM" id="SSF56281">
    <property type="entry name" value="Metallo-hydrolase/oxidoreductase"/>
    <property type="match status" value="1"/>
</dbReference>
<sequence length="391" mass="44320">MSTVKLKDNIYWVGVNNPELRVFDIIMETKKGTTYNSYLIDDDKVAVVDTVKDGYFDEFLSNIKSIIGDRKVDYVIVQHTELDHSGSLAKLLKFYPEATVIASKAAIMYAEEIANMKFKNQVAPNELSLGKTNLKFISAPNLHWPDTMFTYAENQQVLFTCDFLGCHYCPKNSITDNCSDDYFDEMKYYFDVIMGPFKRFVLMGLDRIKDLNIDLVAPSHGPVHIDDVQKYVELYKTWAQVEKSNEKNVQIFYVSAYGNTEKVANYIAEKINDKGVKAEAHEITSMDINDVIALIEKSNGILMGSPTINQDAVKPVWDVLSLVCAITNRGKAAGAFGSYGWSGEGVPMMTERLKSLKFNVVQEGARFKFVPSEDEFKKIDEFVDKFMTILK</sequence>
<dbReference type="InterPro" id="IPR001279">
    <property type="entry name" value="Metallo-B-lactamas"/>
</dbReference>